<organism evidence="1 2">
    <name type="scientific">Adhaeretor mobilis</name>
    <dbReference type="NCBI Taxonomy" id="1930276"/>
    <lineage>
        <taxon>Bacteria</taxon>
        <taxon>Pseudomonadati</taxon>
        <taxon>Planctomycetota</taxon>
        <taxon>Planctomycetia</taxon>
        <taxon>Pirellulales</taxon>
        <taxon>Lacipirellulaceae</taxon>
        <taxon>Adhaeretor</taxon>
    </lineage>
</organism>
<proteinExistence type="predicted"/>
<gene>
    <name evidence="1" type="ORF">HG15A2_15430</name>
</gene>
<evidence type="ECO:0000313" key="1">
    <source>
        <dbReference type="EMBL" id="QDS98270.1"/>
    </source>
</evidence>
<reference evidence="1 2" key="1">
    <citation type="submission" date="2019-02" db="EMBL/GenBank/DDBJ databases">
        <title>Deep-cultivation of Planctomycetes and their phenomic and genomic characterization uncovers novel biology.</title>
        <authorList>
            <person name="Wiegand S."/>
            <person name="Jogler M."/>
            <person name="Boedeker C."/>
            <person name="Pinto D."/>
            <person name="Vollmers J."/>
            <person name="Rivas-Marin E."/>
            <person name="Kohn T."/>
            <person name="Peeters S.H."/>
            <person name="Heuer A."/>
            <person name="Rast P."/>
            <person name="Oberbeckmann S."/>
            <person name="Bunk B."/>
            <person name="Jeske O."/>
            <person name="Meyerdierks A."/>
            <person name="Storesund J.E."/>
            <person name="Kallscheuer N."/>
            <person name="Luecker S."/>
            <person name="Lage O.M."/>
            <person name="Pohl T."/>
            <person name="Merkel B.J."/>
            <person name="Hornburger P."/>
            <person name="Mueller R.-W."/>
            <person name="Bruemmer F."/>
            <person name="Labrenz M."/>
            <person name="Spormann A.M."/>
            <person name="Op den Camp H."/>
            <person name="Overmann J."/>
            <person name="Amann R."/>
            <person name="Jetten M.S.M."/>
            <person name="Mascher T."/>
            <person name="Medema M.H."/>
            <person name="Devos D.P."/>
            <person name="Kaster A.-K."/>
            <person name="Ovreas L."/>
            <person name="Rohde M."/>
            <person name="Galperin M.Y."/>
            <person name="Jogler C."/>
        </authorList>
    </citation>
    <scope>NUCLEOTIDE SEQUENCE [LARGE SCALE GENOMIC DNA]</scope>
    <source>
        <strain evidence="1 2">HG15A2</strain>
    </source>
</reference>
<protein>
    <submittedName>
        <fullName evidence="1">Uncharacterized protein</fullName>
    </submittedName>
</protein>
<sequence>MVFLATECLISGYRIIPETASASSSCASKLAAVWADLLPAVSMTSRSNWLLLRCGGTSDRRTKRTVAMRPVNTPKSGSQSRAAFE</sequence>
<dbReference type="KEGG" id="amob:HG15A2_15430"/>
<keyword evidence="2" id="KW-1185">Reference proteome</keyword>
<name>A0A517MTQ9_9BACT</name>
<evidence type="ECO:0000313" key="2">
    <source>
        <dbReference type="Proteomes" id="UP000319852"/>
    </source>
</evidence>
<dbReference type="EMBL" id="CP036263">
    <property type="protein sequence ID" value="QDS98270.1"/>
    <property type="molecule type" value="Genomic_DNA"/>
</dbReference>
<dbReference type="Proteomes" id="UP000319852">
    <property type="component" value="Chromosome"/>
</dbReference>
<dbReference type="AlphaFoldDB" id="A0A517MTQ9"/>
<accession>A0A517MTQ9</accession>